<dbReference type="Gene3D" id="1.25.40.10">
    <property type="entry name" value="Tetratricopeptide repeat domain"/>
    <property type="match status" value="3"/>
</dbReference>
<reference evidence="8 9" key="1">
    <citation type="journal article" date="2015" name="Genome Announc.">
        <title>Draft Genome Sequence of Norvancomycin-Producing Strain Amycolatopsis orientalis CPCC200066.</title>
        <authorList>
            <person name="Lei X."/>
            <person name="Yuan F."/>
            <person name="Shi Y."/>
            <person name="Li X."/>
            <person name="Wang L."/>
            <person name="Hong B."/>
        </authorList>
    </citation>
    <scope>NUCLEOTIDE SEQUENCE [LARGE SCALE GENOMIC DNA]</scope>
    <source>
        <strain evidence="8 9">B-37</strain>
    </source>
</reference>
<evidence type="ECO:0000256" key="3">
    <source>
        <dbReference type="ARBA" id="ARBA00023125"/>
    </source>
</evidence>
<dbReference type="SMART" id="SM00862">
    <property type="entry name" value="Trans_reg_C"/>
    <property type="match status" value="1"/>
</dbReference>
<dbReference type="STRING" id="31958.SD37_09975"/>
<evidence type="ECO:0000256" key="1">
    <source>
        <dbReference type="ARBA" id="ARBA00005820"/>
    </source>
</evidence>
<dbReference type="Gene3D" id="3.40.50.300">
    <property type="entry name" value="P-loop containing nucleotide triphosphate hydrolases"/>
    <property type="match status" value="1"/>
</dbReference>
<dbReference type="Pfam" id="PF13181">
    <property type="entry name" value="TPR_8"/>
    <property type="match status" value="1"/>
</dbReference>
<dbReference type="EMBL" id="CP016174">
    <property type="protein sequence ID" value="ANN15938.1"/>
    <property type="molecule type" value="Genomic_DNA"/>
</dbReference>
<sequence length="939" mass="103585">MAGVEQTMWIELLGEVKAQAGDHEIVLGPPRQRAVLAILALRANQTVSRAQLIDGVWGDAAPASVEGSVHTYIHGLRRALSIADDVVLTRSGAGYQLAVGEHELDVSVVESQLSDARELARAGRGSAAADLIGRCLALWRGNPLSGLPGPFAESERVRLSELRYQLVEERAELMLACGRHRELISELCEAVEAAPFREGLRAQLMLALYRSGRRADALTEFEAARRVLADELGLDPGPALTDLHLRILRSEPELDTPTETPARTRSPVPAQLPHEAPDFIGRTEELDQLEQWCSTTRASGKALVISAIDGAGGIGKTTLAVRFARTVLENYPDGQLYLDLRGFDPNRAPLSTSDALGHLLWALGSARRRSEPDALASMYRTLLSDKRVLILLDNAVSTEQVRDLLPGTSNSLVLVTSRNRLSGLVARDGARRLTLGLLTEAEALELLRNTIGGQRVDDEVTYAAELVRLCGYLPLALRVAAEKISGDPDTSLRELVENLHAVQDRLDNLHVDDDEMTSVRSVISWSYTTLDTESARAFRLLGLVRAPRIDVHAAAALIDRPLTETSEILHALSEQHLLEPDANRYGFHDLIKVYAGEMAEIGETAEMRRRASRELMVWYLHAMRAALLRLIKDYPLPALRIPPSAHSLPEFETRESALTWYEYETKNIVALIEHAAELGEHELVWQLAWCTYNSFYSTGLMSEWIQLLTIALASTEKLPNPGARARILMFLGIGNSRLGRNDLAVAHLKRGLAAVREIDNSHLHSSMLANLASTLREMKRYEEGIAYALEAVELTTHESSHYQKAGCIDSLCELYVESGRPEQALPYAEIGLRAARACDAVLLEANMMVNVAHAYRDMGDSSKAMHEYEATLELCRRLGDRYHEALALLGTAELHRRANRYPPARKFALLALDIFVELDGEEADVARELLSSLDAEAAS</sequence>
<evidence type="ECO:0000256" key="6">
    <source>
        <dbReference type="SAM" id="MobiDB-lite"/>
    </source>
</evidence>
<dbReference type="PRINTS" id="PR00364">
    <property type="entry name" value="DISEASERSIST"/>
</dbReference>
<dbReference type="Pfam" id="PF00486">
    <property type="entry name" value="Trans_reg_C"/>
    <property type="match status" value="1"/>
</dbReference>
<dbReference type="GO" id="GO:0043531">
    <property type="term" value="F:ADP binding"/>
    <property type="evidence" value="ECO:0007669"/>
    <property type="project" value="InterPro"/>
</dbReference>
<accession>A0A193BUT1</accession>
<dbReference type="InterPro" id="IPR002182">
    <property type="entry name" value="NB-ARC"/>
</dbReference>
<dbReference type="SUPFAM" id="SSF46894">
    <property type="entry name" value="C-terminal effector domain of the bipartite response regulators"/>
    <property type="match status" value="1"/>
</dbReference>
<dbReference type="Pfam" id="PF13424">
    <property type="entry name" value="TPR_12"/>
    <property type="match status" value="1"/>
</dbReference>
<dbReference type="InterPro" id="IPR011990">
    <property type="entry name" value="TPR-like_helical_dom_sf"/>
</dbReference>
<keyword evidence="2" id="KW-0805">Transcription regulation</keyword>
<dbReference type="PROSITE" id="PS51755">
    <property type="entry name" value="OMPR_PHOB"/>
    <property type="match status" value="1"/>
</dbReference>
<comment type="similarity">
    <text evidence="1">Belongs to the AfsR/DnrI/RedD regulatory family.</text>
</comment>
<feature type="domain" description="OmpR/PhoB-type" evidence="7">
    <location>
        <begin position="1"/>
        <end position="99"/>
    </location>
</feature>
<dbReference type="AlphaFoldDB" id="A0A193BUT1"/>
<evidence type="ECO:0000313" key="9">
    <source>
        <dbReference type="Proteomes" id="UP000093695"/>
    </source>
</evidence>
<proteinExistence type="inferred from homology"/>
<protein>
    <submittedName>
        <fullName evidence="8">Transcriptional regulator, SARP family protein</fullName>
    </submittedName>
</protein>
<dbReference type="RefSeq" id="WP_044851425.1">
    <property type="nucleotide sequence ID" value="NZ_CP016174.1"/>
</dbReference>
<dbReference type="KEGG" id="aori:SD37_09975"/>
<dbReference type="SMART" id="SM00028">
    <property type="entry name" value="TPR"/>
    <property type="match status" value="4"/>
</dbReference>
<name>A0A193BUT1_AMYOR</name>
<dbReference type="InterPro" id="IPR036388">
    <property type="entry name" value="WH-like_DNA-bd_sf"/>
</dbReference>
<dbReference type="Proteomes" id="UP000093695">
    <property type="component" value="Chromosome"/>
</dbReference>
<dbReference type="InterPro" id="IPR027417">
    <property type="entry name" value="P-loop_NTPase"/>
</dbReference>
<dbReference type="Pfam" id="PF00931">
    <property type="entry name" value="NB-ARC"/>
    <property type="match status" value="1"/>
</dbReference>
<dbReference type="InterPro" id="IPR051677">
    <property type="entry name" value="AfsR-DnrI-RedD_regulator"/>
</dbReference>
<dbReference type="InterPro" id="IPR005158">
    <property type="entry name" value="BTAD"/>
</dbReference>
<evidence type="ECO:0000313" key="8">
    <source>
        <dbReference type="EMBL" id="ANN15938.1"/>
    </source>
</evidence>
<dbReference type="SMART" id="SM01043">
    <property type="entry name" value="BTAD"/>
    <property type="match status" value="1"/>
</dbReference>
<evidence type="ECO:0000256" key="2">
    <source>
        <dbReference type="ARBA" id="ARBA00023015"/>
    </source>
</evidence>
<dbReference type="SUPFAM" id="SSF48452">
    <property type="entry name" value="TPR-like"/>
    <property type="match status" value="2"/>
</dbReference>
<dbReference type="Gene3D" id="1.10.10.10">
    <property type="entry name" value="Winged helix-like DNA-binding domain superfamily/Winged helix DNA-binding domain"/>
    <property type="match status" value="1"/>
</dbReference>
<dbReference type="InterPro" id="IPR016032">
    <property type="entry name" value="Sig_transdc_resp-reg_C-effctor"/>
</dbReference>
<dbReference type="GO" id="GO:0003677">
    <property type="term" value="F:DNA binding"/>
    <property type="evidence" value="ECO:0007669"/>
    <property type="project" value="UniProtKB-UniRule"/>
</dbReference>
<feature type="DNA-binding region" description="OmpR/PhoB-type" evidence="5">
    <location>
        <begin position="1"/>
        <end position="99"/>
    </location>
</feature>
<evidence type="ECO:0000256" key="4">
    <source>
        <dbReference type="ARBA" id="ARBA00023163"/>
    </source>
</evidence>
<keyword evidence="3 5" id="KW-0238">DNA-binding</keyword>
<keyword evidence="4" id="KW-0804">Transcription</keyword>
<gene>
    <name evidence="8" type="ORF">SD37_09975</name>
</gene>
<dbReference type="CDD" id="cd15831">
    <property type="entry name" value="BTAD"/>
    <property type="match status" value="1"/>
</dbReference>
<dbReference type="InterPro" id="IPR001867">
    <property type="entry name" value="OmpR/PhoB-type_DNA-bd"/>
</dbReference>
<evidence type="ECO:0000259" key="7">
    <source>
        <dbReference type="PROSITE" id="PS51755"/>
    </source>
</evidence>
<keyword evidence="9" id="KW-1185">Reference proteome</keyword>
<dbReference type="PANTHER" id="PTHR35807">
    <property type="entry name" value="TRANSCRIPTIONAL REGULATOR REDD-RELATED"/>
    <property type="match status" value="1"/>
</dbReference>
<dbReference type="InterPro" id="IPR019734">
    <property type="entry name" value="TPR_rpt"/>
</dbReference>
<evidence type="ECO:0000256" key="5">
    <source>
        <dbReference type="PROSITE-ProRule" id="PRU01091"/>
    </source>
</evidence>
<dbReference type="CDD" id="cd00383">
    <property type="entry name" value="trans_reg_C"/>
    <property type="match status" value="1"/>
</dbReference>
<feature type="region of interest" description="Disordered" evidence="6">
    <location>
        <begin position="251"/>
        <end position="271"/>
    </location>
</feature>
<dbReference type="GO" id="GO:0000160">
    <property type="term" value="P:phosphorelay signal transduction system"/>
    <property type="evidence" value="ECO:0007669"/>
    <property type="project" value="InterPro"/>
</dbReference>
<dbReference type="PANTHER" id="PTHR35807:SF1">
    <property type="entry name" value="TRANSCRIPTIONAL REGULATOR REDD"/>
    <property type="match status" value="1"/>
</dbReference>
<dbReference type="Pfam" id="PF03704">
    <property type="entry name" value="BTAD"/>
    <property type="match status" value="1"/>
</dbReference>
<dbReference type="GO" id="GO:0006355">
    <property type="term" value="P:regulation of DNA-templated transcription"/>
    <property type="evidence" value="ECO:0007669"/>
    <property type="project" value="InterPro"/>
</dbReference>
<dbReference type="SUPFAM" id="SSF52540">
    <property type="entry name" value="P-loop containing nucleoside triphosphate hydrolases"/>
    <property type="match status" value="1"/>
</dbReference>
<organism evidence="8 9">
    <name type="scientific">Amycolatopsis orientalis</name>
    <name type="common">Nocardia orientalis</name>
    <dbReference type="NCBI Taxonomy" id="31958"/>
    <lineage>
        <taxon>Bacteria</taxon>
        <taxon>Bacillati</taxon>
        <taxon>Actinomycetota</taxon>
        <taxon>Actinomycetes</taxon>
        <taxon>Pseudonocardiales</taxon>
        <taxon>Pseudonocardiaceae</taxon>
        <taxon>Amycolatopsis</taxon>
    </lineage>
</organism>